<keyword evidence="4" id="KW-1185">Reference proteome</keyword>
<evidence type="ECO:0000259" key="2">
    <source>
        <dbReference type="Pfam" id="PF00582"/>
    </source>
</evidence>
<dbReference type="InterPro" id="IPR014729">
    <property type="entry name" value="Rossmann-like_a/b/a_fold"/>
</dbReference>
<dbReference type="SUPFAM" id="SSF52402">
    <property type="entry name" value="Adenine nucleotide alpha hydrolases-like"/>
    <property type="match status" value="1"/>
</dbReference>
<sequence length="146" mass="15112">MKDSILVAVSDSRPAFRAAEVAIDYARRLSASLRVVTVREQGALDKHPGAIDAAALARHADLAAQAALNHVKALAVAAGVDVSFSQRAGRVAAEILAEAREVGASLIVVALVDRPGNATPYIGSHTLRVLEFSAVPVMVVPLQGAS</sequence>
<dbReference type="EMBL" id="JAUSRE010000017">
    <property type="protein sequence ID" value="MDP9889575.1"/>
    <property type="molecule type" value="Genomic_DNA"/>
</dbReference>
<feature type="domain" description="UspA" evidence="2">
    <location>
        <begin position="3"/>
        <end position="141"/>
    </location>
</feature>
<accession>A0ABT9RWG1</accession>
<dbReference type="RefSeq" id="WP_307309960.1">
    <property type="nucleotide sequence ID" value="NZ_JAUSRE010000017.1"/>
</dbReference>
<dbReference type="Proteomes" id="UP001226577">
    <property type="component" value="Unassembled WGS sequence"/>
</dbReference>
<proteinExistence type="inferred from homology"/>
<gene>
    <name evidence="3" type="ORF">J2X98_003186</name>
</gene>
<comment type="similarity">
    <text evidence="1">Belongs to the universal stress protein A family.</text>
</comment>
<evidence type="ECO:0000313" key="4">
    <source>
        <dbReference type="Proteomes" id="UP001226577"/>
    </source>
</evidence>
<dbReference type="InterPro" id="IPR006016">
    <property type="entry name" value="UspA"/>
</dbReference>
<dbReference type="PANTHER" id="PTHR46268">
    <property type="entry name" value="STRESS RESPONSE PROTEIN NHAX"/>
    <property type="match status" value="1"/>
</dbReference>
<evidence type="ECO:0000256" key="1">
    <source>
        <dbReference type="ARBA" id="ARBA00008791"/>
    </source>
</evidence>
<comment type="caution">
    <text evidence="3">The sequence shown here is derived from an EMBL/GenBank/DDBJ whole genome shotgun (WGS) entry which is preliminary data.</text>
</comment>
<dbReference type="PANTHER" id="PTHR46268:SF15">
    <property type="entry name" value="UNIVERSAL STRESS PROTEIN HP_0031"/>
    <property type="match status" value="1"/>
</dbReference>
<reference evidence="3 4" key="1">
    <citation type="submission" date="2023-07" db="EMBL/GenBank/DDBJ databases">
        <title>Sorghum-associated microbial communities from plants grown in Nebraska, USA.</title>
        <authorList>
            <person name="Schachtman D."/>
        </authorList>
    </citation>
    <scope>NUCLEOTIDE SEQUENCE [LARGE SCALE GENOMIC DNA]</scope>
    <source>
        <strain evidence="3 4">CC222</strain>
    </source>
</reference>
<protein>
    <submittedName>
        <fullName evidence="3">Nucleotide-binding universal stress UspA family protein</fullName>
    </submittedName>
</protein>
<dbReference type="CDD" id="cd00293">
    <property type="entry name" value="USP-like"/>
    <property type="match status" value="1"/>
</dbReference>
<name>A0ABT9RWG1_9MICC</name>
<evidence type="ECO:0000313" key="3">
    <source>
        <dbReference type="EMBL" id="MDP9889575.1"/>
    </source>
</evidence>
<organism evidence="3 4">
    <name type="scientific">Pseudarthrobacter enclensis</name>
    <dbReference type="NCBI Taxonomy" id="993070"/>
    <lineage>
        <taxon>Bacteria</taxon>
        <taxon>Bacillati</taxon>
        <taxon>Actinomycetota</taxon>
        <taxon>Actinomycetes</taxon>
        <taxon>Micrococcales</taxon>
        <taxon>Micrococcaceae</taxon>
        <taxon>Pseudarthrobacter</taxon>
    </lineage>
</organism>
<dbReference type="Pfam" id="PF00582">
    <property type="entry name" value="Usp"/>
    <property type="match status" value="1"/>
</dbReference>
<dbReference type="Gene3D" id="3.40.50.620">
    <property type="entry name" value="HUPs"/>
    <property type="match status" value="1"/>
</dbReference>